<dbReference type="InterPro" id="IPR000594">
    <property type="entry name" value="ThiF_NAD_FAD-bd"/>
</dbReference>
<dbReference type="PANTHER" id="PTHR43267:SF1">
    <property type="entry name" value="TRNA THREONYLCARBAMOYLADENOSINE DEHYDRATASE"/>
    <property type="match status" value="1"/>
</dbReference>
<dbReference type="Proteomes" id="UP001231736">
    <property type="component" value="Unassembled WGS sequence"/>
</dbReference>
<feature type="domain" description="THIF-type NAD/FAD binding fold" evidence="1">
    <location>
        <begin position="304"/>
        <end position="560"/>
    </location>
</feature>
<dbReference type="Pfam" id="PF00899">
    <property type="entry name" value="ThiF"/>
    <property type="match status" value="1"/>
</dbReference>
<dbReference type="CDD" id="cd01483">
    <property type="entry name" value="E1_enzyme_family"/>
    <property type="match status" value="1"/>
</dbReference>
<keyword evidence="2" id="KW-0548">Nucleotidyltransferase</keyword>
<dbReference type="PANTHER" id="PTHR43267">
    <property type="entry name" value="TRNA THREONYLCARBAMOYLADENOSINE DEHYDRATASE"/>
    <property type="match status" value="1"/>
</dbReference>
<dbReference type="GO" id="GO:0061504">
    <property type="term" value="P:cyclic threonylcarbamoyladenosine biosynthetic process"/>
    <property type="evidence" value="ECO:0007669"/>
    <property type="project" value="TreeGrafter"/>
</dbReference>
<dbReference type="RefSeq" id="WP_306387462.1">
    <property type="nucleotide sequence ID" value="NZ_JASAYT010000021.1"/>
</dbReference>
<sequence>MNKIRIAATQALSVKEYEPISEIDMKLDEHKDGSMFYKKSLKTQLYDIEFLVDFSELSLLDFPHIYISESVLNTLKEKYKHIQDPIPHLRKELLFYKNNALFSICYQLHNLNIVPRKNIYQIIEMMENHLIDLFNKLSSKGAFLNEYEKDFGGIAISLINLNKIIEHWYVIEHKNKTILLERDKKNSNLIFSKEQEHKIFCINNRLIPNFSGLVKNDKVIMKNFITFVKNWDFNLYREFMLFLKTPSISKKFIFRWRNFFLSGYFSWERISEKSLNHSQNQKLKDKIIHFVDIQMLDFKKSILRNLPDKHSQGLLKKKVLLVGLGAIGGYMAESLVKLGAGIESNFVLIDRDCFEADNVGRHLLGFEYCGKPKTLAVMEYLQNKSFFQLEKIRIESKNVSSFDIKYFTKHNFDLIIDATGSIEVQEYLNETLQELPKKERPILQHLWIYGNGECVQGLWIDPKVQVTKGGCISCLGSSSEGLYQYFLPIEDISPEQRMGVCSAFTPYAVSGGMMAASLGINMILEWLQTNQVTKNYQTRYSSINHGKKIDDMRLFANKQCLFCGGLK</sequence>
<evidence type="ECO:0000259" key="1">
    <source>
        <dbReference type="Pfam" id="PF00899"/>
    </source>
</evidence>
<reference evidence="2" key="1">
    <citation type="journal article" date="2023" name="Front. Microbiol.">
        <title>Phylogeography and host specificity of Pasteurellaceae pathogenic to sea-farmed fish in the north-east Atlantic.</title>
        <authorList>
            <person name="Gulla S."/>
            <person name="Colquhoun D.J."/>
            <person name="Olsen A.B."/>
            <person name="Spilsberg B."/>
            <person name="Lagesen K."/>
            <person name="Aakesson C.P."/>
            <person name="Strom S."/>
            <person name="Manji F."/>
            <person name="Birkbeck T.H."/>
            <person name="Nilsen H.K."/>
        </authorList>
    </citation>
    <scope>NUCLEOTIDE SEQUENCE</scope>
    <source>
        <strain evidence="2">98B1</strain>
    </source>
</reference>
<keyword evidence="2" id="KW-0808">Transferase</keyword>
<accession>A0AAJ6P2Y4</accession>
<dbReference type="Gene3D" id="3.40.50.720">
    <property type="entry name" value="NAD(P)-binding Rossmann-like Domain"/>
    <property type="match status" value="1"/>
</dbReference>
<protein>
    <submittedName>
        <fullName evidence="2">ThiF family adenylyltransferase</fullName>
    </submittedName>
</protein>
<dbReference type="AlphaFoldDB" id="A0AAJ6P2Y4"/>
<dbReference type="GO" id="GO:0061503">
    <property type="term" value="F:tRNA threonylcarbamoyladenosine dehydratase"/>
    <property type="evidence" value="ECO:0007669"/>
    <property type="project" value="TreeGrafter"/>
</dbReference>
<dbReference type="GO" id="GO:0016779">
    <property type="term" value="F:nucleotidyltransferase activity"/>
    <property type="evidence" value="ECO:0007669"/>
    <property type="project" value="UniProtKB-KW"/>
</dbReference>
<organism evidence="2 3">
    <name type="scientific">Phocoenobacter skyensis</name>
    <dbReference type="NCBI Taxonomy" id="97481"/>
    <lineage>
        <taxon>Bacteria</taxon>
        <taxon>Pseudomonadati</taxon>
        <taxon>Pseudomonadota</taxon>
        <taxon>Gammaproteobacteria</taxon>
        <taxon>Pasteurellales</taxon>
        <taxon>Pasteurellaceae</taxon>
        <taxon>Phocoenobacter</taxon>
    </lineage>
</organism>
<name>A0AAJ6P2Y4_9PAST</name>
<dbReference type="SUPFAM" id="SSF69572">
    <property type="entry name" value="Activating enzymes of the ubiquitin-like proteins"/>
    <property type="match status" value="1"/>
</dbReference>
<dbReference type="GO" id="GO:0008641">
    <property type="term" value="F:ubiquitin-like modifier activating enzyme activity"/>
    <property type="evidence" value="ECO:0007669"/>
    <property type="project" value="InterPro"/>
</dbReference>
<comment type="caution">
    <text evidence="2">The sequence shown here is derived from an EMBL/GenBank/DDBJ whole genome shotgun (WGS) entry which is preliminary data.</text>
</comment>
<dbReference type="EMBL" id="JASAYT010000021">
    <property type="protein sequence ID" value="MDP8175229.1"/>
    <property type="molecule type" value="Genomic_DNA"/>
</dbReference>
<dbReference type="InterPro" id="IPR035985">
    <property type="entry name" value="Ubiquitin-activating_enz"/>
</dbReference>
<dbReference type="InterPro" id="IPR045886">
    <property type="entry name" value="ThiF/MoeB/HesA"/>
</dbReference>
<gene>
    <name evidence="2" type="ORF">QJU97_07150</name>
</gene>
<proteinExistence type="predicted"/>
<evidence type="ECO:0000313" key="2">
    <source>
        <dbReference type="EMBL" id="MDP8175229.1"/>
    </source>
</evidence>
<evidence type="ECO:0000313" key="3">
    <source>
        <dbReference type="Proteomes" id="UP001231736"/>
    </source>
</evidence>